<evidence type="ECO:0000259" key="17">
    <source>
        <dbReference type="Pfam" id="PF02518"/>
    </source>
</evidence>
<dbReference type="AlphaFoldDB" id="A0A316F7P4"/>
<evidence type="ECO:0000256" key="7">
    <source>
        <dbReference type="ARBA" id="ARBA00022490"/>
    </source>
</evidence>
<sequence>MDEQLGRWNRAWALAPYPLLAVAAAASLLGAHPWTYRLVTLAVAAAFAGWHWWFVLAHPEWPERRSWLNVGYFTGVLALSTVLMLRSDAFQLLVPACYVLAFVALPGRLAYAGVVAANLPGLVVTGFDLDGALISVGVATPLAALFGAMIRTMEREAVRRRRLNDELLAVNAENARLARATGIADERARLAREIHDTVAQGLTGIITQLEAVAEVPPEIRGRWDTARALARTSLDEVRRSIEALRPGPLEGARLSEAISHTVTTWSSMYGIPARYTMTGTPVPVHSEVEVTLLRAVQETLSNIRRHARASRAHVTLSYMEDVVVLDVHDDGVGFAAVAPAPSPPTDATVTGSGDPPATAAVSELGRPLATATAAVIGSGDPPGTAAVGESGGPPVTGGFGLTALRQRVGALAGSVEVESSPGGGTAISVTVPLIGAGS</sequence>
<protein>
    <recommendedName>
        <fullName evidence="5">Oxygen sensor histidine kinase NreB</fullName>
        <ecNumber evidence="4">2.7.13.3</ecNumber>
    </recommendedName>
    <alternativeName>
        <fullName evidence="14">Nitrogen regulation protein B</fullName>
    </alternativeName>
</protein>
<comment type="subcellular location">
    <subcellularLocation>
        <location evidence="3">Cytoplasm</location>
    </subcellularLocation>
</comment>
<keyword evidence="16" id="KW-0812">Transmembrane</keyword>
<gene>
    <name evidence="19" type="ORF">BC793_12060</name>
</gene>
<keyword evidence="11" id="KW-0902">Two-component regulatory system</keyword>
<evidence type="ECO:0000256" key="14">
    <source>
        <dbReference type="ARBA" id="ARBA00030800"/>
    </source>
</evidence>
<dbReference type="InterPro" id="IPR011712">
    <property type="entry name" value="Sig_transdc_His_kin_sub3_dim/P"/>
</dbReference>
<comment type="cofactor">
    <cofactor evidence="2">
        <name>[4Fe-4S] cluster</name>
        <dbReference type="ChEBI" id="CHEBI:49883"/>
    </cofactor>
</comment>
<keyword evidence="8" id="KW-0808">Transferase</keyword>
<feature type="transmembrane region" description="Helical" evidence="16">
    <location>
        <begin position="67"/>
        <end position="85"/>
    </location>
</feature>
<dbReference type="EC" id="2.7.13.3" evidence="4"/>
<feature type="domain" description="Histidine kinase/HSP90-like ATPase" evidence="17">
    <location>
        <begin position="289"/>
        <end position="433"/>
    </location>
</feature>
<dbReference type="Gene3D" id="1.20.5.1930">
    <property type="match status" value="1"/>
</dbReference>
<dbReference type="Pfam" id="PF07730">
    <property type="entry name" value="HisKA_3"/>
    <property type="match status" value="1"/>
</dbReference>
<evidence type="ECO:0000256" key="5">
    <source>
        <dbReference type="ARBA" id="ARBA00017322"/>
    </source>
</evidence>
<dbReference type="Proteomes" id="UP000245697">
    <property type="component" value="Unassembled WGS sequence"/>
</dbReference>
<feature type="domain" description="Signal transduction histidine kinase subgroup 3 dimerisation and phosphoacceptor" evidence="18">
    <location>
        <begin position="186"/>
        <end position="248"/>
    </location>
</feature>
<dbReference type="GO" id="GO:0046983">
    <property type="term" value="F:protein dimerization activity"/>
    <property type="evidence" value="ECO:0007669"/>
    <property type="project" value="InterPro"/>
</dbReference>
<evidence type="ECO:0000313" key="20">
    <source>
        <dbReference type="Proteomes" id="UP000245697"/>
    </source>
</evidence>
<dbReference type="PIRSF" id="PIRSF037434">
    <property type="entry name" value="STHK_ChrS"/>
    <property type="match status" value="1"/>
</dbReference>
<evidence type="ECO:0000256" key="11">
    <source>
        <dbReference type="ARBA" id="ARBA00023012"/>
    </source>
</evidence>
<dbReference type="GO" id="GO:0005737">
    <property type="term" value="C:cytoplasm"/>
    <property type="evidence" value="ECO:0007669"/>
    <property type="project" value="UniProtKB-SubCell"/>
</dbReference>
<evidence type="ECO:0000256" key="13">
    <source>
        <dbReference type="ARBA" id="ARBA00024827"/>
    </source>
</evidence>
<feature type="region of interest" description="Disordered" evidence="15">
    <location>
        <begin position="380"/>
        <end position="399"/>
    </location>
</feature>
<dbReference type="PRINTS" id="PR00344">
    <property type="entry name" value="BCTRLSENSOR"/>
</dbReference>
<evidence type="ECO:0000256" key="3">
    <source>
        <dbReference type="ARBA" id="ARBA00004496"/>
    </source>
</evidence>
<dbReference type="CDD" id="cd16917">
    <property type="entry name" value="HATPase_UhpB-NarQ-NarX-like"/>
    <property type="match status" value="1"/>
</dbReference>
<dbReference type="InterPro" id="IPR050482">
    <property type="entry name" value="Sensor_HK_TwoCompSys"/>
</dbReference>
<dbReference type="PANTHER" id="PTHR24421:SF62">
    <property type="entry name" value="SENSORY TRANSDUCTION HISTIDINE KINASE"/>
    <property type="match status" value="1"/>
</dbReference>
<dbReference type="InterPro" id="IPR036890">
    <property type="entry name" value="HATPase_C_sf"/>
</dbReference>
<comment type="function">
    <text evidence="13">Member of the two-component regulatory system NreB/NreC involved in the control of dissimilatory nitrate/nitrite reduction in response to oxygen. NreB functions as a direct oxygen sensor histidine kinase which is autophosphorylated, in the absence of oxygen, probably at the conserved histidine residue, and transfers its phosphate group probably to a conserved aspartate residue of NreC. NreB/NreC activates the expression of the nitrate (narGHJI) and nitrite (nir) reductase operons, as well as the putative nitrate transporter gene narT.</text>
</comment>
<keyword evidence="16" id="KW-1133">Transmembrane helix</keyword>
<dbReference type="GO" id="GO:0016020">
    <property type="term" value="C:membrane"/>
    <property type="evidence" value="ECO:0007669"/>
    <property type="project" value="InterPro"/>
</dbReference>
<organism evidence="19 20">
    <name type="scientific">Actinoplanes xinjiangensis</name>
    <dbReference type="NCBI Taxonomy" id="512350"/>
    <lineage>
        <taxon>Bacteria</taxon>
        <taxon>Bacillati</taxon>
        <taxon>Actinomycetota</taxon>
        <taxon>Actinomycetes</taxon>
        <taxon>Micromonosporales</taxon>
        <taxon>Micromonosporaceae</taxon>
        <taxon>Actinoplanes</taxon>
    </lineage>
</organism>
<keyword evidence="20" id="KW-1185">Reference proteome</keyword>
<evidence type="ECO:0000256" key="8">
    <source>
        <dbReference type="ARBA" id="ARBA00022679"/>
    </source>
</evidence>
<dbReference type="SUPFAM" id="SSF55874">
    <property type="entry name" value="ATPase domain of HSP90 chaperone/DNA topoisomerase II/histidine kinase"/>
    <property type="match status" value="1"/>
</dbReference>
<dbReference type="EMBL" id="QGGR01000020">
    <property type="protein sequence ID" value="PWK40121.1"/>
    <property type="molecule type" value="Genomic_DNA"/>
</dbReference>
<dbReference type="InterPro" id="IPR017205">
    <property type="entry name" value="Sig_transdc_His_kinase_ChrS"/>
</dbReference>
<dbReference type="Gene3D" id="3.30.565.10">
    <property type="entry name" value="Histidine kinase-like ATPase, C-terminal domain"/>
    <property type="match status" value="1"/>
</dbReference>
<keyword evidence="6" id="KW-0004">4Fe-4S</keyword>
<keyword evidence="16" id="KW-0472">Membrane</keyword>
<feature type="transmembrane region" description="Helical" evidence="16">
    <location>
        <begin position="38"/>
        <end position="55"/>
    </location>
</feature>
<evidence type="ECO:0000256" key="4">
    <source>
        <dbReference type="ARBA" id="ARBA00012438"/>
    </source>
</evidence>
<feature type="transmembrane region" description="Helical" evidence="16">
    <location>
        <begin position="92"/>
        <end position="111"/>
    </location>
</feature>
<name>A0A316F7P4_9ACTN</name>
<accession>A0A316F7P4</accession>
<dbReference type="InterPro" id="IPR003594">
    <property type="entry name" value="HATPase_dom"/>
</dbReference>
<reference evidence="19 20" key="1">
    <citation type="submission" date="2018-05" db="EMBL/GenBank/DDBJ databases">
        <title>Genomic Encyclopedia of Archaeal and Bacterial Type Strains, Phase II (KMG-II): from individual species to whole genera.</title>
        <authorList>
            <person name="Goeker M."/>
        </authorList>
    </citation>
    <scope>NUCLEOTIDE SEQUENCE [LARGE SCALE GENOMIC DNA]</scope>
    <source>
        <strain evidence="19 20">DSM 45184</strain>
    </source>
</reference>
<evidence type="ECO:0000256" key="6">
    <source>
        <dbReference type="ARBA" id="ARBA00022485"/>
    </source>
</evidence>
<feature type="transmembrane region" description="Helical" evidence="16">
    <location>
        <begin position="131"/>
        <end position="152"/>
    </location>
</feature>
<evidence type="ECO:0000256" key="1">
    <source>
        <dbReference type="ARBA" id="ARBA00000085"/>
    </source>
</evidence>
<evidence type="ECO:0000256" key="16">
    <source>
        <dbReference type="SAM" id="Phobius"/>
    </source>
</evidence>
<dbReference type="Pfam" id="PF02518">
    <property type="entry name" value="HATPase_c"/>
    <property type="match status" value="1"/>
</dbReference>
<evidence type="ECO:0000313" key="19">
    <source>
        <dbReference type="EMBL" id="PWK40121.1"/>
    </source>
</evidence>
<comment type="catalytic activity">
    <reaction evidence="1">
        <text>ATP + protein L-histidine = ADP + protein N-phospho-L-histidine.</text>
        <dbReference type="EC" id="2.7.13.3"/>
    </reaction>
</comment>
<feature type="compositionally biased region" description="Gly residues" evidence="15">
    <location>
        <begin position="389"/>
        <end position="399"/>
    </location>
</feature>
<keyword evidence="6" id="KW-0479">Metal-binding</keyword>
<dbReference type="GO" id="GO:0051539">
    <property type="term" value="F:4 iron, 4 sulfur cluster binding"/>
    <property type="evidence" value="ECO:0007669"/>
    <property type="project" value="UniProtKB-KW"/>
</dbReference>
<dbReference type="GO" id="GO:0000155">
    <property type="term" value="F:phosphorelay sensor kinase activity"/>
    <property type="evidence" value="ECO:0007669"/>
    <property type="project" value="InterPro"/>
</dbReference>
<evidence type="ECO:0000256" key="12">
    <source>
        <dbReference type="ARBA" id="ARBA00023014"/>
    </source>
</evidence>
<evidence type="ECO:0000256" key="2">
    <source>
        <dbReference type="ARBA" id="ARBA00001966"/>
    </source>
</evidence>
<keyword evidence="10" id="KW-0408">Iron</keyword>
<keyword evidence="9 19" id="KW-0418">Kinase</keyword>
<evidence type="ECO:0000259" key="18">
    <source>
        <dbReference type="Pfam" id="PF07730"/>
    </source>
</evidence>
<evidence type="ECO:0000256" key="15">
    <source>
        <dbReference type="SAM" id="MobiDB-lite"/>
    </source>
</evidence>
<comment type="caution">
    <text evidence="19">The sequence shown here is derived from an EMBL/GenBank/DDBJ whole genome shotgun (WGS) entry which is preliminary data.</text>
</comment>
<keyword evidence="12" id="KW-0411">Iron-sulfur</keyword>
<keyword evidence="7" id="KW-0963">Cytoplasm</keyword>
<dbReference type="InterPro" id="IPR004358">
    <property type="entry name" value="Sig_transdc_His_kin-like_C"/>
</dbReference>
<dbReference type="PANTHER" id="PTHR24421">
    <property type="entry name" value="NITRATE/NITRITE SENSOR PROTEIN NARX-RELATED"/>
    <property type="match status" value="1"/>
</dbReference>
<feature type="transmembrane region" description="Helical" evidence="16">
    <location>
        <begin position="12"/>
        <end position="31"/>
    </location>
</feature>
<proteinExistence type="predicted"/>
<evidence type="ECO:0000256" key="9">
    <source>
        <dbReference type="ARBA" id="ARBA00022777"/>
    </source>
</evidence>
<evidence type="ECO:0000256" key="10">
    <source>
        <dbReference type="ARBA" id="ARBA00023004"/>
    </source>
</evidence>